<reference evidence="2" key="1">
    <citation type="journal article" date="2010" name="Genome Res.">
        <title>Population genomic sequencing of Coccidioides fungi reveals recent hybridization and transposon control.</title>
        <authorList>
            <person name="Neafsey D.E."/>
            <person name="Barker B.M."/>
            <person name="Sharpton T.J."/>
            <person name="Stajich J.E."/>
            <person name="Park D.J."/>
            <person name="Whiston E."/>
            <person name="Hung C.-Y."/>
            <person name="McMahan C."/>
            <person name="White J."/>
            <person name="Sykes S."/>
            <person name="Heiman D."/>
            <person name="Young S."/>
            <person name="Zeng Q."/>
            <person name="Abouelleil A."/>
            <person name="Aftuck L."/>
            <person name="Bessette D."/>
            <person name="Brown A."/>
            <person name="FitzGerald M."/>
            <person name="Lui A."/>
            <person name="Macdonald J.P."/>
            <person name="Priest M."/>
            <person name="Orbach M.J."/>
            <person name="Galgiani J.N."/>
            <person name="Kirkland T.N."/>
            <person name="Cole G.T."/>
            <person name="Birren B.W."/>
            <person name="Henn M.R."/>
            <person name="Taylor J.W."/>
            <person name="Rounsley S.D."/>
        </authorList>
    </citation>
    <scope>NUCLEOTIDE SEQUENCE [LARGE SCALE GENOMIC DNA]</scope>
    <source>
        <strain evidence="2">RMSCC 2394</strain>
    </source>
</reference>
<dbReference type="EMBL" id="DS028093">
    <property type="protein sequence ID" value="KMP00847.1"/>
    <property type="molecule type" value="Genomic_DNA"/>
</dbReference>
<proteinExistence type="predicted"/>
<sequence>MSGSIVRFTSSTLGKFQACDTKRCNPSSPIALSFRSPPQHARLFEPRSSTPGSFASESSKIETAIGLEAVLQRGSSPVARLRVCADGGNTRTRFLQYIVTRLLALIHSFDPFVLRDPLLTISDAPRQSEGFITLSED</sequence>
<protein>
    <submittedName>
        <fullName evidence="1">Uncharacterized protein</fullName>
    </submittedName>
</protein>
<dbReference type="Proteomes" id="UP000054565">
    <property type="component" value="Unassembled WGS sequence"/>
</dbReference>
<dbReference type="AlphaFoldDB" id="A0A0J7AU57"/>
<gene>
    <name evidence="1" type="ORF">CIRG_00989</name>
</gene>
<name>A0A0J7AU57_COCIT</name>
<organism evidence="1 2">
    <name type="scientific">Coccidioides immitis RMSCC 2394</name>
    <dbReference type="NCBI Taxonomy" id="404692"/>
    <lineage>
        <taxon>Eukaryota</taxon>
        <taxon>Fungi</taxon>
        <taxon>Dikarya</taxon>
        <taxon>Ascomycota</taxon>
        <taxon>Pezizomycotina</taxon>
        <taxon>Eurotiomycetes</taxon>
        <taxon>Eurotiomycetidae</taxon>
        <taxon>Onygenales</taxon>
        <taxon>Onygenaceae</taxon>
        <taxon>Coccidioides</taxon>
    </lineage>
</organism>
<evidence type="ECO:0000313" key="2">
    <source>
        <dbReference type="Proteomes" id="UP000054565"/>
    </source>
</evidence>
<evidence type="ECO:0000313" key="1">
    <source>
        <dbReference type="EMBL" id="KMP00847.1"/>
    </source>
</evidence>
<accession>A0A0J7AU57</accession>